<reference evidence="3 4" key="1">
    <citation type="submission" date="2009-01" db="EMBL/GenBank/DDBJ databases">
        <title>Complete sequence of chromosome of Methylobacterium nodulans ORS 2060.</title>
        <authorList>
            <consortium name="US DOE Joint Genome Institute"/>
            <person name="Lucas S."/>
            <person name="Copeland A."/>
            <person name="Lapidus A."/>
            <person name="Glavina del Rio T."/>
            <person name="Dalin E."/>
            <person name="Tice H."/>
            <person name="Bruce D."/>
            <person name="Goodwin L."/>
            <person name="Pitluck S."/>
            <person name="Sims D."/>
            <person name="Brettin T."/>
            <person name="Detter J.C."/>
            <person name="Han C."/>
            <person name="Larimer F."/>
            <person name="Land M."/>
            <person name="Hauser L."/>
            <person name="Kyrpides N."/>
            <person name="Ivanova N."/>
            <person name="Marx C.J."/>
            <person name="Richardson P."/>
        </authorList>
    </citation>
    <scope>NUCLEOTIDE SEQUENCE [LARGE SCALE GENOMIC DNA]</scope>
    <source>
        <strain evidence="4">LMG 21967 / CNCM I-2342 / ORS 2060</strain>
    </source>
</reference>
<dbReference type="SUPFAM" id="SSF54637">
    <property type="entry name" value="Thioesterase/thiol ester dehydrase-isomerase"/>
    <property type="match status" value="1"/>
</dbReference>
<comment type="similarity">
    <text evidence="1">Belongs to the 4-hydroxybenzoyl-CoA thioesterase family.</text>
</comment>
<sequence>MAEILSAEDPRILWTEDVLRYRDTDANGHVNNAVFAGFCESGRVQFFATHITPVLPPGSALVLARFVIDYRAELHFPDRVRTGTWLARLGRTSMGFRNRITAGDRLVGEAEATCVLLDAATRRPRPLEGAARAAAEQLLIPAPAA</sequence>
<evidence type="ECO:0000256" key="2">
    <source>
        <dbReference type="ARBA" id="ARBA00022801"/>
    </source>
</evidence>
<proteinExistence type="inferred from homology"/>
<dbReference type="STRING" id="460265.Mnod_4621"/>
<dbReference type="EMBL" id="CP001349">
    <property type="protein sequence ID" value="ACL59488.1"/>
    <property type="molecule type" value="Genomic_DNA"/>
</dbReference>
<evidence type="ECO:0000313" key="3">
    <source>
        <dbReference type="EMBL" id="ACL59488.1"/>
    </source>
</evidence>
<dbReference type="KEGG" id="mno:Mnod_4621"/>
<dbReference type="Pfam" id="PF13279">
    <property type="entry name" value="4HBT_2"/>
    <property type="match status" value="1"/>
</dbReference>
<organism evidence="3 4">
    <name type="scientific">Methylobacterium nodulans (strain LMG 21967 / CNCM I-2342 / ORS 2060)</name>
    <dbReference type="NCBI Taxonomy" id="460265"/>
    <lineage>
        <taxon>Bacteria</taxon>
        <taxon>Pseudomonadati</taxon>
        <taxon>Pseudomonadota</taxon>
        <taxon>Alphaproteobacteria</taxon>
        <taxon>Hyphomicrobiales</taxon>
        <taxon>Methylobacteriaceae</taxon>
        <taxon>Methylobacterium</taxon>
    </lineage>
</organism>
<dbReference type="eggNOG" id="COG0824">
    <property type="taxonomic scope" value="Bacteria"/>
</dbReference>
<dbReference type="OrthoDB" id="9799036at2"/>
<dbReference type="InterPro" id="IPR029069">
    <property type="entry name" value="HotDog_dom_sf"/>
</dbReference>
<dbReference type="PANTHER" id="PTHR31793">
    <property type="entry name" value="4-HYDROXYBENZOYL-COA THIOESTERASE FAMILY MEMBER"/>
    <property type="match status" value="1"/>
</dbReference>
<evidence type="ECO:0000313" key="4">
    <source>
        <dbReference type="Proteomes" id="UP000008207"/>
    </source>
</evidence>
<keyword evidence="2" id="KW-0378">Hydrolase</keyword>
<accession>B8IEB6</accession>
<evidence type="ECO:0000256" key="1">
    <source>
        <dbReference type="ARBA" id="ARBA00005953"/>
    </source>
</evidence>
<dbReference type="RefSeq" id="WP_015931124.1">
    <property type="nucleotide sequence ID" value="NC_011894.1"/>
</dbReference>
<dbReference type="Proteomes" id="UP000008207">
    <property type="component" value="Chromosome"/>
</dbReference>
<protein>
    <submittedName>
        <fullName evidence="3">Thioesterase superfamily protein</fullName>
    </submittedName>
</protein>
<dbReference type="PANTHER" id="PTHR31793:SF27">
    <property type="entry name" value="NOVEL THIOESTERASE SUPERFAMILY DOMAIN AND SAPOSIN A-TYPE DOMAIN CONTAINING PROTEIN (0610012H03RIK)"/>
    <property type="match status" value="1"/>
</dbReference>
<dbReference type="AlphaFoldDB" id="B8IEB6"/>
<gene>
    <name evidence="3" type="ordered locus">Mnod_4621</name>
</gene>
<dbReference type="Gene3D" id="3.10.129.10">
    <property type="entry name" value="Hotdog Thioesterase"/>
    <property type="match status" value="1"/>
</dbReference>
<keyword evidence="4" id="KW-1185">Reference proteome</keyword>
<dbReference type="HOGENOM" id="CLU_101141_2_1_5"/>
<dbReference type="GO" id="GO:0047617">
    <property type="term" value="F:fatty acyl-CoA hydrolase activity"/>
    <property type="evidence" value="ECO:0007669"/>
    <property type="project" value="TreeGrafter"/>
</dbReference>
<dbReference type="InterPro" id="IPR050563">
    <property type="entry name" value="4-hydroxybenzoyl-CoA_TE"/>
</dbReference>
<name>B8IEB6_METNO</name>
<dbReference type="CDD" id="cd00586">
    <property type="entry name" value="4HBT"/>
    <property type="match status" value="1"/>
</dbReference>